<protein>
    <submittedName>
        <fullName evidence="2">Uncharacterized protein</fullName>
    </submittedName>
</protein>
<organism evidence="2 3">
    <name type="scientific">Candidatus Argoarchaeum ethanivorans</name>
    <dbReference type="NCBI Taxonomy" id="2608793"/>
    <lineage>
        <taxon>Archaea</taxon>
        <taxon>Methanobacteriati</taxon>
        <taxon>Methanobacteriota</taxon>
        <taxon>Stenosarchaea group</taxon>
        <taxon>Methanomicrobia</taxon>
        <taxon>Methanosarcinales</taxon>
        <taxon>Methanosarcinales incertae sedis</taxon>
        <taxon>GOM Arc I cluster</taxon>
        <taxon>Candidatus Argoarchaeum</taxon>
    </lineage>
</organism>
<evidence type="ECO:0000256" key="1">
    <source>
        <dbReference type="SAM" id="Phobius"/>
    </source>
</evidence>
<dbReference type="Proteomes" id="UP000614580">
    <property type="component" value="Unassembled WGS sequence"/>
</dbReference>
<keyword evidence="1" id="KW-1133">Transmembrane helix</keyword>
<accession>A0A812A2M0</accession>
<evidence type="ECO:0000313" key="2">
    <source>
        <dbReference type="EMBL" id="CAD7767260.1"/>
    </source>
</evidence>
<dbReference type="AlphaFoldDB" id="A0A812A2M0"/>
<name>A0A812A2M0_9EURY</name>
<proteinExistence type="predicted"/>
<comment type="caution">
    <text evidence="2">The sequence shown here is derived from an EMBL/GenBank/DDBJ whole genome shotgun (WGS) entry which is preliminary data.</text>
</comment>
<feature type="transmembrane region" description="Helical" evidence="1">
    <location>
        <begin position="232"/>
        <end position="252"/>
    </location>
</feature>
<dbReference type="EMBL" id="CAJHZY010000104">
    <property type="protein sequence ID" value="CAD7767260.1"/>
    <property type="molecule type" value="Genomic_DNA"/>
</dbReference>
<evidence type="ECO:0000313" key="3">
    <source>
        <dbReference type="Proteomes" id="UP000614580"/>
    </source>
</evidence>
<keyword evidence="1" id="KW-0812">Transmembrane</keyword>
<gene>
    <name evidence="2" type="ORF">DNFNHJIP_00668</name>
</gene>
<keyword evidence="1" id="KW-0472">Membrane</keyword>
<sequence length="260" mass="28230">MFAPNRHFVISDVNASGSYSAGDTISVTWNLTATASATENYTNVEYWDTTDGTQFNLKSHATSETSSTSRALTDSEAGHTIAVYVYTTSSDTGDNSTAITQGDPWPYSIADAVMSWESYNDTAHDNQDDTFSGDEHTVYMHGVGFTLSHEYKIAYYDVFNDKVASELTNASDGAGALSSQYDFTSNASAEAGTWHSAVYDVNNSPPSTYNSTDPNNIVDDDFEVQESAIPEFPAVIAAIAVCMLCAVAYIVMRRNKYGKK</sequence>
<reference evidence="2" key="1">
    <citation type="submission" date="2020-12" db="EMBL/GenBank/DDBJ databases">
        <authorList>
            <person name="Hahn C.J."/>
            <person name="Laso-Perez R."/>
            <person name="Vulcano F."/>
            <person name="Vaziourakis K.-M."/>
            <person name="Stokke R."/>
            <person name="Steen I.H."/>
            <person name="Teske A."/>
            <person name="Boetius A."/>
            <person name="Liebeke M."/>
            <person name="Amann R."/>
            <person name="Knittel K."/>
        </authorList>
    </citation>
    <scope>NUCLEOTIDE SEQUENCE</scope>
    <source>
        <strain evidence="2">Gfbio:c6db26ca-90af-429b-aeed-0e3e8aed0b5e:GoM-Arc1_AMV-AAA_792_C10</strain>
    </source>
</reference>